<gene>
    <name evidence="1" type="ORF">FHS82_004175</name>
</gene>
<reference evidence="1 2" key="1">
    <citation type="submission" date="2020-03" db="EMBL/GenBank/DDBJ databases">
        <title>Genomic Encyclopedia of Type Strains, Phase IV (KMG-IV): sequencing the most valuable type-strain genomes for metagenomic binning, comparative biology and taxonomic classification.</title>
        <authorList>
            <person name="Goeker M."/>
        </authorList>
    </citation>
    <scope>NUCLEOTIDE SEQUENCE [LARGE SCALE GENOMIC DNA]</scope>
    <source>
        <strain evidence="1 2">DSM 103870</strain>
    </source>
</reference>
<dbReference type="Proteomes" id="UP001429580">
    <property type="component" value="Unassembled WGS sequence"/>
</dbReference>
<dbReference type="RefSeq" id="WP_166956603.1">
    <property type="nucleotide sequence ID" value="NZ_JAASQI010000021.1"/>
</dbReference>
<dbReference type="EMBL" id="JAASQI010000021">
    <property type="protein sequence ID" value="NIJ60304.1"/>
    <property type="molecule type" value="Genomic_DNA"/>
</dbReference>
<proteinExistence type="predicted"/>
<comment type="caution">
    <text evidence="1">The sequence shown here is derived from an EMBL/GenBank/DDBJ whole genome shotgun (WGS) entry which is preliminary data.</text>
</comment>
<sequence length="348" mass="38709">MLFVHHTRDIPQKNGTPLSFAAAMAIGRFLDHVFGGVRVVDLTFPSAGFSGIMGDVLVGVAAPERFSAEVRDFFFRFRQKGGHFPILSLGPELEPVLREGASGRDKLTILYLDSSVDKELIRSFFGFGDIAVLVSADAETDVWPDGVLDERKSIDFLIAGTYHKKFRLILPEYNVGGFDVLVSRDDPVESVYLKKNIVKNTPNEVRVSIELPSVSEHVSLVFPASRFIHDGEYKSESDGGYAWLWSGPSSHLRIFIGRLDAWPDKLRLKLTVVNTNDPRNLDDARIMVDGCIMPFTLEKWSATSGRFVVEILEPSADFTVLSIGCRHMCNIDGGRQVGFCVDRLEVVP</sequence>
<evidence type="ECO:0000313" key="2">
    <source>
        <dbReference type="Proteomes" id="UP001429580"/>
    </source>
</evidence>
<protein>
    <submittedName>
        <fullName evidence="1">Uncharacterized protein</fullName>
    </submittedName>
</protein>
<name>A0ABX0V504_9HYPH</name>
<evidence type="ECO:0000313" key="1">
    <source>
        <dbReference type="EMBL" id="NIJ60304.1"/>
    </source>
</evidence>
<accession>A0ABX0V504</accession>
<keyword evidence="2" id="KW-1185">Reference proteome</keyword>
<organism evidence="1 2">
    <name type="scientific">Pseudochelatococcus lubricantis</name>
    <dbReference type="NCBI Taxonomy" id="1538102"/>
    <lineage>
        <taxon>Bacteria</taxon>
        <taxon>Pseudomonadati</taxon>
        <taxon>Pseudomonadota</taxon>
        <taxon>Alphaproteobacteria</taxon>
        <taxon>Hyphomicrobiales</taxon>
        <taxon>Chelatococcaceae</taxon>
        <taxon>Pseudochelatococcus</taxon>
    </lineage>
</organism>